<dbReference type="GO" id="GO:0005975">
    <property type="term" value="P:carbohydrate metabolic process"/>
    <property type="evidence" value="ECO:0007669"/>
    <property type="project" value="InterPro"/>
</dbReference>
<dbReference type="InterPro" id="IPR011013">
    <property type="entry name" value="Gal_mutarotase_sf_dom"/>
</dbReference>
<dbReference type="SUPFAM" id="SSF74650">
    <property type="entry name" value="Galactose mutarotase-like"/>
    <property type="match status" value="1"/>
</dbReference>
<dbReference type="Proteomes" id="UP000617145">
    <property type="component" value="Unassembled WGS sequence"/>
</dbReference>
<reference evidence="1" key="1">
    <citation type="journal article" date="2014" name="Int. J. Syst. Evol. Microbiol.">
        <title>Complete genome sequence of Corynebacterium casei LMG S-19264T (=DSM 44701T), isolated from a smear-ripened cheese.</title>
        <authorList>
            <consortium name="US DOE Joint Genome Institute (JGI-PGF)"/>
            <person name="Walter F."/>
            <person name="Albersmeier A."/>
            <person name="Kalinowski J."/>
            <person name="Ruckert C."/>
        </authorList>
    </citation>
    <scope>NUCLEOTIDE SEQUENCE</scope>
    <source>
        <strain evidence="1">CGMCC 1.15762</strain>
    </source>
</reference>
<dbReference type="CDD" id="cd09024">
    <property type="entry name" value="Aldose_epim_lacX"/>
    <property type="match status" value="1"/>
</dbReference>
<name>A0A8J2ZMD2_9RHOB</name>
<proteinExistence type="predicted"/>
<dbReference type="InterPro" id="IPR037481">
    <property type="entry name" value="LacX"/>
</dbReference>
<dbReference type="AlphaFoldDB" id="A0A8J2ZMD2"/>
<dbReference type="InterPro" id="IPR008183">
    <property type="entry name" value="Aldose_1/G6P_1-epimerase"/>
</dbReference>
<sequence length="290" mass="31014">MTASPVRIASDALSATIAPMGAELQTLTTGDGAELLWNGDAEWWTGRSPLLFPIIGRAPEDRIAIGDFTAPMAQHGFARRTAFELAGTTATSCRHILRDSEATRAVYPFAFELAQTHALDGATLSVTTKVTNTGTDPMPFGLGFHPAFAWPLPGAADQPHAITLDNGAEPVLARIEDGLLPDSRLPSPFTNGDLMLSHDQFEADAMIFPEGAGNGLRYGPKSGPALQFTFENLPNLALWQKPGAPFLCVEPWHGMAARKDAGHQITDRPGTLTLAPGTAARFSWSVTWRA</sequence>
<dbReference type="RefSeq" id="WP_188791603.1">
    <property type="nucleotide sequence ID" value="NZ_BMJV01000008.1"/>
</dbReference>
<dbReference type="InterPro" id="IPR014718">
    <property type="entry name" value="GH-type_carb-bd"/>
</dbReference>
<evidence type="ECO:0000313" key="2">
    <source>
        <dbReference type="Proteomes" id="UP000617145"/>
    </source>
</evidence>
<accession>A0A8J2ZMD2</accession>
<keyword evidence="2" id="KW-1185">Reference proteome</keyword>
<dbReference type="Gene3D" id="2.70.98.10">
    <property type="match status" value="1"/>
</dbReference>
<reference evidence="1" key="2">
    <citation type="submission" date="2020-09" db="EMBL/GenBank/DDBJ databases">
        <authorList>
            <person name="Sun Q."/>
            <person name="Zhou Y."/>
        </authorList>
    </citation>
    <scope>NUCLEOTIDE SEQUENCE</scope>
    <source>
        <strain evidence="1">CGMCC 1.15762</strain>
    </source>
</reference>
<evidence type="ECO:0000313" key="1">
    <source>
        <dbReference type="EMBL" id="GGG82519.1"/>
    </source>
</evidence>
<gene>
    <name evidence="1" type="ORF">GCM10011415_35320</name>
</gene>
<organism evidence="1 2">
    <name type="scientific">Salipiger pallidus</name>
    <dbReference type="NCBI Taxonomy" id="1775170"/>
    <lineage>
        <taxon>Bacteria</taxon>
        <taxon>Pseudomonadati</taxon>
        <taxon>Pseudomonadota</taxon>
        <taxon>Alphaproteobacteria</taxon>
        <taxon>Rhodobacterales</taxon>
        <taxon>Roseobacteraceae</taxon>
        <taxon>Salipiger</taxon>
    </lineage>
</organism>
<comment type="caution">
    <text evidence="1">The sequence shown here is derived from an EMBL/GenBank/DDBJ whole genome shotgun (WGS) entry which is preliminary data.</text>
</comment>
<dbReference type="PANTHER" id="PTHR11122">
    <property type="entry name" value="APOSPORY-ASSOCIATED PROTEIN C-RELATED"/>
    <property type="match status" value="1"/>
</dbReference>
<dbReference type="GO" id="GO:0030246">
    <property type="term" value="F:carbohydrate binding"/>
    <property type="evidence" value="ECO:0007669"/>
    <property type="project" value="InterPro"/>
</dbReference>
<protein>
    <submittedName>
        <fullName evidence="1">Aldose 1-epimerase</fullName>
    </submittedName>
</protein>
<dbReference type="Pfam" id="PF01263">
    <property type="entry name" value="Aldose_epim"/>
    <property type="match status" value="1"/>
</dbReference>
<dbReference type="EMBL" id="BMJV01000008">
    <property type="protein sequence ID" value="GGG82519.1"/>
    <property type="molecule type" value="Genomic_DNA"/>
</dbReference>
<dbReference type="GO" id="GO:0016853">
    <property type="term" value="F:isomerase activity"/>
    <property type="evidence" value="ECO:0007669"/>
    <property type="project" value="InterPro"/>
</dbReference>
<dbReference type="PANTHER" id="PTHR11122:SF13">
    <property type="entry name" value="GLUCOSE-6-PHOSPHATE 1-EPIMERASE"/>
    <property type="match status" value="1"/>
</dbReference>